<dbReference type="Proteomes" id="UP000617340">
    <property type="component" value="Unassembled WGS sequence"/>
</dbReference>
<evidence type="ECO:0000256" key="1">
    <source>
        <dbReference type="SAM" id="MobiDB-lite"/>
    </source>
</evidence>
<gene>
    <name evidence="2" type="ORF">HZH68_002125</name>
</gene>
<reference evidence="2" key="1">
    <citation type="journal article" date="2020" name="G3 (Bethesda)">
        <title>High-Quality Assemblies for Three Invasive Social Wasps from the &lt;i&gt;Vespula&lt;/i&gt; Genus.</title>
        <authorList>
            <person name="Harrop T.W.R."/>
            <person name="Guhlin J."/>
            <person name="McLaughlin G.M."/>
            <person name="Permina E."/>
            <person name="Stockwell P."/>
            <person name="Gilligan J."/>
            <person name="Le Lec M.F."/>
            <person name="Gruber M.A.M."/>
            <person name="Quinn O."/>
            <person name="Lovegrove M."/>
            <person name="Duncan E.J."/>
            <person name="Remnant E.J."/>
            <person name="Van Eeckhoven J."/>
            <person name="Graham B."/>
            <person name="Knapp R.A."/>
            <person name="Langford K.W."/>
            <person name="Kronenberg Z."/>
            <person name="Press M.O."/>
            <person name="Eacker S.M."/>
            <person name="Wilson-Rankin E.E."/>
            <person name="Purcell J."/>
            <person name="Lester P.J."/>
            <person name="Dearden P.K."/>
        </authorList>
    </citation>
    <scope>NUCLEOTIDE SEQUENCE</scope>
    <source>
        <strain evidence="2">Linc-1</strain>
    </source>
</reference>
<comment type="caution">
    <text evidence="2">The sequence shown here is derived from an EMBL/GenBank/DDBJ whole genome shotgun (WGS) entry which is preliminary data.</text>
</comment>
<dbReference type="EMBL" id="JACSDZ010000002">
    <property type="protein sequence ID" value="KAF7413636.1"/>
    <property type="molecule type" value="Genomic_DNA"/>
</dbReference>
<keyword evidence="3" id="KW-1185">Reference proteome</keyword>
<organism evidence="2 3">
    <name type="scientific">Vespula germanica</name>
    <name type="common">German yellow jacket</name>
    <name type="synonym">Paravespula germanica</name>
    <dbReference type="NCBI Taxonomy" id="30212"/>
    <lineage>
        <taxon>Eukaryota</taxon>
        <taxon>Metazoa</taxon>
        <taxon>Ecdysozoa</taxon>
        <taxon>Arthropoda</taxon>
        <taxon>Hexapoda</taxon>
        <taxon>Insecta</taxon>
        <taxon>Pterygota</taxon>
        <taxon>Neoptera</taxon>
        <taxon>Endopterygota</taxon>
        <taxon>Hymenoptera</taxon>
        <taxon>Apocrita</taxon>
        <taxon>Aculeata</taxon>
        <taxon>Vespoidea</taxon>
        <taxon>Vespidae</taxon>
        <taxon>Vespinae</taxon>
        <taxon>Vespula</taxon>
    </lineage>
</organism>
<protein>
    <submittedName>
        <fullName evidence="2">Uncharacterized protein</fullName>
    </submittedName>
</protein>
<name>A0A834KXD3_VESGE</name>
<feature type="compositionally biased region" description="Basic and acidic residues" evidence="1">
    <location>
        <begin position="78"/>
        <end position="87"/>
    </location>
</feature>
<feature type="region of interest" description="Disordered" evidence="1">
    <location>
        <begin position="78"/>
        <end position="116"/>
    </location>
</feature>
<dbReference type="AlphaFoldDB" id="A0A834KXD3"/>
<evidence type="ECO:0000313" key="2">
    <source>
        <dbReference type="EMBL" id="KAF7413636.1"/>
    </source>
</evidence>
<proteinExistence type="predicted"/>
<feature type="region of interest" description="Disordered" evidence="1">
    <location>
        <begin position="1"/>
        <end position="38"/>
    </location>
</feature>
<evidence type="ECO:0000313" key="3">
    <source>
        <dbReference type="Proteomes" id="UP000617340"/>
    </source>
</evidence>
<feature type="compositionally biased region" description="Low complexity" evidence="1">
    <location>
        <begin position="89"/>
        <end position="108"/>
    </location>
</feature>
<sequence>MQDDFQLAYVPSDIKRDGSEGRKRGEGDLSPVISSRKRMMPLLEGSSRSFGSSDFQELPAFTFPRVYLFAHTHVQHSKIERNIERKRTTGGMDSSDTSSSINGDADSSSGDDGDSDVMVMVIVVSPV</sequence>
<accession>A0A834KXD3</accession>
<feature type="compositionally biased region" description="Basic and acidic residues" evidence="1">
    <location>
        <begin position="13"/>
        <end position="27"/>
    </location>
</feature>